<dbReference type="PANTHER" id="PTHR16088:SF3">
    <property type="entry name" value="GON-4-LIKE PROTEIN"/>
    <property type="match status" value="1"/>
</dbReference>
<keyword evidence="10" id="KW-1185">Reference proteome</keyword>
<keyword evidence="5" id="KW-0804">Transcription</keyword>
<evidence type="ECO:0000256" key="5">
    <source>
        <dbReference type="ARBA" id="ARBA00023163"/>
    </source>
</evidence>
<dbReference type="SUPFAM" id="SSF46689">
    <property type="entry name" value="Homeodomain-like"/>
    <property type="match status" value="1"/>
</dbReference>
<dbReference type="PANTHER" id="PTHR16088">
    <property type="entry name" value="YY1 ASSOCIATED PROTEIN-RELATED"/>
    <property type="match status" value="1"/>
</dbReference>
<comment type="caution">
    <text evidence="9">The sequence shown here is derived from an EMBL/GenBank/DDBJ whole genome shotgun (WGS) entry which is preliminary data.</text>
</comment>
<feature type="compositionally biased region" description="Basic and acidic residues" evidence="8">
    <location>
        <begin position="207"/>
        <end position="222"/>
    </location>
</feature>
<dbReference type="InterPro" id="IPR052435">
    <property type="entry name" value="YY1-Transcr_Regul"/>
</dbReference>
<evidence type="ECO:0000256" key="6">
    <source>
        <dbReference type="ARBA" id="ARBA00023242"/>
    </source>
</evidence>
<keyword evidence="3" id="KW-0597">Phosphoprotein</keyword>
<dbReference type="Pfam" id="PF21227">
    <property type="entry name" value="Myb_DNA-binding_7"/>
    <property type="match status" value="1"/>
</dbReference>
<dbReference type="InterPro" id="IPR049257">
    <property type="entry name" value="Gon4l/CASP8AP2_myb-like"/>
</dbReference>
<dbReference type="CDD" id="cd12202">
    <property type="entry name" value="CASP8AP2"/>
    <property type="match status" value="1"/>
</dbReference>
<keyword evidence="4" id="KW-0805">Transcription regulation</keyword>
<name>A0ABN9KWI8_9NEOB</name>
<evidence type="ECO:0000256" key="7">
    <source>
        <dbReference type="PROSITE-ProRule" id="PRU00810"/>
    </source>
</evidence>
<dbReference type="SUPFAM" id="SSF47762">
    <property type="entry name" value="PAH2 domain"/>
    <property type="match status" value="2"/>
</dbReference>
<dbReference type="Proteomes" id="UP001176940">
    <property type="component" value="Unassembled WGS sequence"/>
</dbReference>
<dbReference type="Gene3D" id="1.10.10.60">
    <property type="entry name" value="Homeodomain-like"/>
    <property type="match status" value="1"/>
</dbReference>
<proteinExistence type="predicted"/>
<keyword evidence="2" id="KW-0678">Repressor</keyword>
<evidence type="ECO:0008006" key="11">
    <source>
        <dbReference type="Google" id="ProtNLM"/>
    </source>
</evidence>
<evidence type="ECO:0000256" key="1">
    <source>
        <dbReference type="ARBA" id="ARBA00004123"/>
    </source>
</evidence>
<accession>A0ABN9KWI8</accession>
<evidence type="ECO:0000256" key="3">
    <source>
        <dbReference type="ARBA" id="ARBA00022553"/>
    </source>
</evidence>
<dbReference type="Pfam" id="PF02671">
    <property type="entry name" value="PAH"/>
    <property type="match status" value="1"/>
</dbReference>
<sequence>MAFAQSYLNRVREALHSSPGTYQQFLNLIYEYETKGDEKTAVHLYESLRLLLCDWPQLLRDFAAFLLPEQALECGLFEEQQAFDKSRKFLRQLEICFQENPAQHQKIIRLLQSCAECPLQEMGKLKTQMWQLLKGHMHLQEEFSLFFDQLRPPASRMEDFEVVNWTENKEYTFDGFEEVTIPDMEEEEEQQHQKVASAPRSKRRKDASHGSDKNQENCKDGDLPDGRKECPCSCHEAAVEQRMKRCKRRRLCVLCTSKGCDSRSHRLADAGASNMRDAGDCRIPLPRNTSSDDRAEVQGPSISVQRSRSGADKGRVRHQARGTSSRGARRHYKLSRCPNLSGMGIGDKAPPTTSSILQIPTPEEPSSLQVTAQEEPTLTMCAKNIKVSSSGEKVVLWTREADRVILTTCQEQGTHDDTFTAISAQLCNKSPSEVAQRFRELINLFQTGCITSSDDEDEGLDNVSDVEADEED</sequence>
<dbReference type="InterPro" id="IPR036600">
    <property type="entry name" value="PAH_sf"/>
</dbReference>
<evidence type="ECO:0000256" key="4">
    <source>
        <dbReference type="ARBA" id="ARBA00023015"/>
    </source>
</evidence>
<feature type="region of interest" description="Disordered" evidence="8">
    <location>
        <begin position="453"/>
        <end position="472"/>
    </location>
</feature>
<evidence type="ECO:0000313" key="10">
    <source>
        <dbReference type="Proteomes" id="UP001176940"/>
    </source>
</evidence>
<protein>
    <recommendedName>
        <fullName evidence="11">GON-4-like protein</fullName>
    </recommendedName>
</protein>
<evidence type="ECO:0000256" key="2">
    <source>
        <dbReference type="ARBA" id="ARBA00022491"/>
    </source>
</evidence>
<evidence type="ECO:0000313" key="9">
    <source>
        <dbReference type="EMBL" id="CAJ0927031.1"/>
    </source>
</evidence>
<dbReference type="Gene3D" id="1.20.1160.11">
    <property type="entry name" value="Paired amphipathic helix"/>
    <property type="match status" value="1"/>
</dbReference>
<feature type="region of interest" description="Disordered" evidence="8">
    <location>
        <begin position="278"/>
        <end position="329"/>
    </location>
</feature>
<organism evidence="9 10">
    <name type="scientific">Ranitomeya imitator</name>
    <name type="common">mimic poison frog</name>
    <dbReference type="NCBI Taxonomy" id="111125"/>
    <lineage>
        <taxon>Eukaryota</taxon>
        <taxon>Metazoa</taxon>
        <taxon>Chordata</taxon>
        <taxon>Craniata</taxon>
        <taxon>Vertebrata</taxon>
        <taxon>Euteleostomi</taxon>
        <taxon>Amphibia</taxon>
        <taxon>Batrachia</taxon>
        <taxon>Anura</taxon>
        <taxon>Neobatrachia</taxon>
        <taxon>Hyloidea</taxon>
        <taxon>Dendrobatidae</taxon>
        <taxon>Dendrobatinae</taxon>
        <taxon>Ranitomeya</taxon>
    </lineage>
</organism>
<feature type="region of interest" description="Disordered" evidence="8">
    <location>
        <begin position="185"/>
        <end position="222"/>
    </location>
</feature>
<dbReference type="PROSITE" id="PS51477">
    <property type="entry name" value="PAH"/>
    <property type="match status" value="1"/>
</dbReference>
<keyword evidence="6 7" id="KW-0539">Nucleus</keyword>
<dbReference type="EMBL" id="CAUEEQ010004264">
    <property type="protein sequence ID" value="CAJ0927031.1"/>
    <property type="molecule type" value="Genomic_DNA"/>
</dbReference>
<dbReference type="InterPro" id="IPR009057">
    <property type="entry name" value="Homeodomain-like_sf"/>
</dbReference>
<dbReference type="InterPro" id="IPR003822">
    <property type="entry name" value="PAH"/>
</dbReference>
<evidence type="ECO:0000256" key="8">
    <source>
        <dbReference type="SAM" id="MobiDB-lite"/>
    </source>
</evidence>
<gene>
    <name evidence="9" type="ORF">RIMI_LOCUS2929663</name>
</gene>
<reference evidence="9" key="1">
    <citation type="submission" date="2023-07" db="EMBL/GenBank/DDBJ databases">
        <authorList>
            <person name="Stuckert A."/>
        </authorList>
    </citation>
    <scope>NUCLEOTIDE SEQUENCE</scope>
</reference>
<comment type="subcellular location">
    <subcellularLocation>
        <location evidence="1 7">Nucleus</location>
    </subcellularLocation>
</comment>